<organism evidence="5 6">
    <name type="scientific">Schaalia odontolytica</name>
    <dbReference type="NCBI Taxonomy" id="1660"/>
    <lineage>
        <taxon>Bacteria</taxon>
        <taxon>Bacillati</taxon>
        <taxon>Actinomycetota</taxon>
        <taxon>Actinomycetes</taxon>
        <taxon>Actinomycetales</taxon>
        <taxon>Actinomycetaceae</taxon>
        <taxon>Schaalia</taxon>
    </lineage>
</organism>
<dbReference type="EMBL" id="LLVT01000003">
    <property type="protein sequence ID" value="KSW10465.1"/>
    <property type="molecule type" value="Genomic_DNA"/>
</dbReference>
<dbReference type="InterPro" id="IPR032423">
    <property type="entry name" value="AAA_assoc_2"/>
</dbReference>
<evidence type="ECO:0000256" key="3">
    <source>
        <dbReference type="ARBA" id="ARBA00022840"/>
    </source>
</evidence>
<dbReference type="Gene3D" id="3.40.50.300">
    <property type="entry name" value="P-loop containing nucleotide triphosphate hydrolases"/>
    <property type="match status" value="1"/>
</dbReference>
<dbReference type="Proteomes" id="UP000054686">
    <property type="component" value="Unassembled WGS sequence"/>
</dbReference>
<evidence type="ECO:0000313" key="6">
    <source>
        <dbReference type="Proteomes" id="UP000054686"/>
    </source>
</evidence>
<gene>
    <name evidence="5" type="ORF">APY09_08135</name>
</gene>
<accession>A0A0V8RR14</accession>
<dbReference type="GO" id="GO:0016887">
    <property type="term" value="F:ATP hydrolysis activity"/>
    <property type="evidence" value="ECO:0007669"/>
    <property type="project" value="InterPro"/>
</dbReference>
<dbReference type="Pfam" id="PF00004">
    <property type="entry name" value="AAA"/>
    <property type="match status" value="1"/>
</dbReference>
<dbReference type="Pfam" id="PF12002">
    <property type="entry name" value="MgsA_C"/>
    <property type="match status" value="1"/>
</dbReference>
<dbReference type="InterPro" id="IPR027417">
    <property type="entry name" value="P-loop_NTPase"/>
</dbReference>
<keyword evidence="2" id="KW-0547">Nucleotide-binding</keyword>
<dbReference type="InterPro" id="IPR003959">
    <property type="entry name" value="ATPase_AAA_core"/>
</dbReference>
<dbReference type="OrthoDB" id="9778364at2"/>
<dbReference type="PANTHER" id="PTHR13779">
    <property type="entry name" value="WERNER HELICASE-INTERACTING PROTEIN 1 FAMILY MEMBER"/>
    <property type="match status" value="1"/>
</dbReference>
<reference evidence="5 6" key="1">
    <citation type="submission" date="2015-10" db="EMBL/GenBank/DDBJ databases">
        <title>Draft Genome of Actinomyces odontolyticus subsp. actinosynbacter strain XH001.</title>
        <authorList>
            <person name="Mclean J.S."/>
            <person name="He X."/>
        </authorList>
    </citation>
    <scope>NUCLEOTIDE SEQUENCE [LARGE SCALE GENOMIC DNA]</scope>
    <source>
        <strain evidence="5 6">XH001</strain>
    </source>
</reference>
<dbReference type="SUPFAM" id="SSF52540">
    <property type="entry name" value="P-loop containing nucleoside triphosphate hydrolases"/>
    <property type="match status" value="1"/>
</dbReference>
<dbReference type="FunFam" id="1.20.272.10:FF:000001">
    <property type="entry name" value="Putative AAA family ATPase"/>
    <property type="match status" value="1"/>
</dbReference>
<dbReference type="SUPFAM" id="SSF48019">
    <property type="entry name" value="post-AAA+ oligomerization domain-like"/>
    <property type="match status" value="1"/>
</dbReference>
<dbReference type="FunFam" id="3.40.50.300:FF:000345">
    <property type="entry name" value="AAA family ATPase"/>
    <property type="match status" value="1"/>
</dbReference>
<dbReference type="SMART" id="SM00382">
    <property type="entry name" value="AAA"/>
    <property type="match status" value="1"/>
</dbReference>
<dbReference type="GO" id="GO:0006261">
    <property type="term" value="P:DNA-templated DNA replication"/>
    <property type="evidence" value="ECO:0007669"/>
    <property type="project" value="TreeGrafter"/>
</dbReference>
<dbReference type="GO" id="GO:0003677">
    <property type="term" value="F:DNA binding"/>
    <property type="evidence" value="ECO:0007669"/>
    <property type="project" value="InterPro"/>
</dbReference>
<dbReference type="CDD" id="cd18139">
    <property type="entry name" value="HLD_clamp_RarA"/>
    <property type="match status" value="1"/>
</dbReference>
<dbReference type="FunFam" id="1.10.3710.10:FF:000003">
    <property type="entry name" value="ATPase, AAA family protein"/>
    <property type="match status" value="1"/>
</dbReference>
<evidence type="ECO:0000313" key="5">
    <source>
        <dbReference type="EMBL" id="KSW10465.1"/>
    </source>
</evidence>
<dbReference type="PANTHER" id="PTHR13779:SF7">
    <property type="entry name" value="ATPASE WRNIP1"/>
    <property type="match status" value="1"/>
</dbReference>
<dbReference type="GO" id="GO:0005524">
    <property type="term" value="F:ATP binding"/>
    <property type="evidence" value="ECO:0007669"/>
    <property type="project" value="UniProtKB-KW"/>
</dbReference>
<evidence type="ECO:0000259" key="4">
    <source>
        <dbReference type="SMART" id="SM00382"/>
    </source>
</evidence>
<dbReference type="InterPro" id="IPR008921">
    <property type="entry name" value="DNA_pol3_clamp-load_cplx_C"/>
</dbReference>
<dbReference type="GO" id="GO:0017116">
    <property type="term" value="F:single-stranded DNA helicase activity"/>
    <property type="evidence" value="ECO:0007669"/>
    <property type="project" value="TreeGrafter"/>
</dbReference>
<dbReference type="Gene3D" id="1.20.272.10">
    <property type="match status" value="1"/>
</dbReference>
<comment type="similarity">
    <text evidence="1">Belongs to the AAA ATPase family. RarA/MGS1/WRNIP1 subfamily.</text>
</comment>
<dbReference type="AlphaFoldDB" id="A0A0V8RR14"/>
<dbReference type="Gene3D" id="1.10.8.60">
    <property type="match status" value="1"/>
</dbReference>
<comment type="caution">
    <text evidence="5">The sequence shown here is derived from an EMBL/GenBank/DDBJ whole genome shotgun (WGS) entry which is preliminary data.</text>
</comment>
<dbReference type="GO" id="GO:0008047">
    <property type="term" value="F:enzyme activator activity"/>
    <property type="evidence" value="ECO:0007669"/>
    <property type="project" value="TreeGrafter"/>
</dbReference>
<dbReference type="GO" id="GO:0000731">
    <property type="term" value="P:DNA synthesis involved in DNA repair"/>
    <property type="evidence" value="ECO:0007669"/>
    <property type="project" value="TreeGrafter"/>
</dbReference>
<feature type="domain" description="AAA+ ATPase" evidence="4">
    <location>
        <begin position="61"/>
        <end position="178"/>
    </location>
</feature>
<protein>
    <submittedName>
        <fullName evidence="5">AAA family ATPase</fullName>
    </submittedName>
</protein>
<name>A0A0V8RR14_9ACTO</name>
<dbReference type="RefSeq" id="WP_060567344.1">
    <property type="nucleotide sequence ID" value="NZ_CP040006.1"/>
</dbReference>
<evidence type="ECO:0000256" key="1">
    <source>
        <dbReference type="ARBA" id="ARBA00008959"/>
    </source>
</evidence>
<keyword evidence="3" id="KW-0067">ATP-binding</keyword>
<dbReference type="InterPro" id="IPR021886">
    <property type="entry name" value="MgsA_C"/>
</dbReference>
<dbReference type="CDD" id="cd00009">
    <property type="entry name" value="AAA"/>
    <property type="match status" value="1"/>
</dbReference>
<sequence>MDLFDSESVDESGVPAFNAGAPLAVRMRPTTLDEVVGQSHLLGEGAPLRRLLSPGSSDGVAVSSVVLWGSPGTGKTTLAYLIARASGRRFIELSAVSSGVSDVRRVVDDARRTLASGGEETILFVDEVHRFSKSQQDSLLPAVENRWVVLVAATTENPSFSVISPLLSRSLLLTLRPLDADAIEGLIRRALVDERGLAERFSITDEAVAGLVRLAGSDARKSLTLLEAAAGVASDDGSGEITVASVEAAANQALVRWSKDQHYDVASAFIKSMRGSDVDASLHYLARMIEAGEDPRFIARRIMIAASEEIGMAAPEVLTMCVSVAQGVALIGMPEARLLLAQAVVAVATAPKSNATYLAIDRAIADVRAGRGGAVPEHLRDAHYAGAKSLGHGDGYLYAHDQPHHVAAQQYLPDDLEGARYYEPTENGHEAMLTKRLGVIRNLLKRR</sequence>
<dbReference type="Pfam" id="PF16193">
    <property type="entry name" value="AAA_assoc_2"/>
    <property type="match status" value="1"/>
</dbReference>
<proteinExistence type="inferred from homology"/>
<dbReference type="InterPro" id="IPR051314">
    <property type="entry name" value="AAA_ATPase_RarA/MGS1/WRNIP1"/>
</dbReference>
<dbReference type="InterPro" id="IPR003593">
    <property type="entry name" value="AAA+_ATPase"/>
</dbReference>
<dbReference type="Gene3D" id="1.10.3710.10">
    <property type="entry name" value="DNA polymerase III clamp loader subunits, C-terminal domain"/>
    <property type="match status" value="1"/>
</dbReference>
<evidence type="ECO:0000256" key="2">
    <source>
        <dbReference type="ARBA" id="ARBA00022741"/>
    </source>
</evidence>